<name>A0A0S3RX28_PHAAN</name>
<dbReference type="AlphaFoldDB" id="A0A0S3RX28"/>
<organism evidence="1 2">
    <name type="scientific">Vigna angularis var. angularis</name>
    <dbReference type="NCBI Taxonomy" id="157739"/>
    <lineage>
        <taxon>Eukaryota</taxon>
        <taxon>Viridiplantae</taxon>
        <taxon>Streptophyta</taxon>
        <taxon>Embryophyta</taxon>
        <taxon>Tracheophyta</taxon>
        <taxon>Spermatophyta</taxon>
        <taxon>Magnoliopsida</taxon>
        <taxon>eudicotyledons</taxon>
        <taxon>Gunneridae</taxon>
        <taxon>Pentapetalae</taxon>
        <taxon>rosids</taxon>
        <taxon>fabids</taxon>
        <taxon>Fabales</taxon>
        <taxon>Fabaceae</taxon>
        <taxon>Papilionoideae</taxon>
        <taxon>50 kb inversion clade</taxon>
        <taxon>NPAAA clade</taxon>
        <taxon>indigoferoid/millettioid clade</taxon>
        <taxon>Phaseoleae</taxon>
        <taxon>Vigna</taxon>
    </lineage>
</organism>
<accession>A0A0S3RX28</accession>
<keyword evidence="2" id="KW-1185">Reference proteome</keyword>
<proteinExistence type="predicted"/>
<sequence>TNETKQSKTTEPVNMKIIHDLIYQLGRHDRSNENRFRDCFHNLNIQNLKHHDKMKRTSQQQMGQLTLRCSHSINNSSYIKPHRQRTDHI</sequence>
<gene>
    <name evidence="1" type="primary">Vigan.04G265700</name>
    <name evidence="1" type="ORF">VIGAN_04265700</name>
</gene>
<protein>
    <submittedName>
        <fullName evidence="1">Uncharacterized protein</fullName>
    </submittedName>
</protein>
<dbReference type="EMBL" id="AP015037">
    <property type="protein sequence ID" value="BAT85152.1"/>
    <property type="molecule type" value="Genomic_DNA"/>
</dbReference>
<evidence type="ECO:0000313" key="2">
    <source>
        <dbReference type="Proteomes" id="UP000291084"/>
    </source>
</evidence>
<reference evidence="1 2" key="1">
    <citation type="journal article" date="2015" name="Sci. Rep.">
        <title>The power of single molecule real-time sequencing technology in the de novo assembly of a eukaryotic genome.</title>
        <authorList>
            <person name="Sakai H."/>
            <person name="Naito K."/>
            <person name="Ogiso-Tanaka E."/>
            <person name="Takahashi Y."/>
            <person name="Iseki K."/>
            <person name="Muto C."/>
            <person name="Satou K."/>
            <person name="Teruya K."/>
            <person name="Shiroma A."/>
            <person name="Shimoji M."/>
            <person name="Hirano T."/>
            <person name="Itoh T."/>
            <person name="Kaga A."/>
            <person name="Tomooka N."/>
        </authorList>
    </citation>
    <scope>NUCLEOTIDE SEQUENCE [LARGE SCALE GENOMIC DNA]</scope>
    <source>
        <strain evidence="2">cv. Shumari</strain>
    </source>
</reference>
<evidence type="ECO:0000313" key="1">
    <source>
        <dbReference type="EMBL" id="BAT85152.1"/>
    </source>
</evidence>
<dbReference type="Proteomes" id="UP000291084">
    <property type="component" value="Chromosome 4"/>
</dbReference>
<feature type="non-terminal residue" evidence="1">
    <location>
        <position position="1"/>
    </location>
</feature>